<evidence type="ECO:0000256" key="7">
    <source>
        <dbReference type="SAM" id="Coils"/>
    </source>
</evidence>
<name>A0A081B8F0_9HYPH</name>
<dbReference type="EMBL" id="BBIO01000003">
    <property type="protein sequence ID" value="GAK44318.1"/>
    <property type="molecule type" value="Genomic_DNA"/>
</dbReference>
<organism evidence="11 12">
    <name type="scientific">Tepidicaulis marinus</name>
    <dbReference type="NCBI Taxonomy" id="1333998"/>
    <lineage>
        <taxon>Bacteria</taxon>
        <taxon>Pseudomonadati</taxon>
        <taxon>Pseudomonadota</taxon>
        <taxon>Alphaproteobacteria</taxon>
        <taxon>Hyphomicrobiales</taxon>
        <taxon>Parvibaculaceae</taxon>
        <taxon>Tepidicaulis</taxon>
    </lineage>
</organism>
<evidence type="ECO:0000313" key="11">
    <source>
        <dbReference type="EMBL" id="GAK44318.1"/>
    </source>
</evidence>
<keyword evidence="7" id="KW-0175">Coiled coil</keyword>
<reference evidence="11 12" key="1">
    <citation type="submission" date="2014-07" db="EMBL/GenBank/DDBJ databases">
        <title>Tepidicaulis marinum gen. nov., sp. nov., a novel marine bacterium denitrifying nitrate to nitrous oxide strictly under microaerobic conditions.</title>
        <authorList>
            <person name="Takeuchi M."/>
            <person name="Yamagishi T."/>
            <person name="Kamagata Y."/>
            <person name="Oshima K."/>
            <person name="Hattori M."/>
            <person name="Katayama T."/>
            <person name="Hanada S."/>
            <person name="Tamaki H."/>
            <person name="Marumo K."/>
            <person name="Maeda H."/>
            <person name="Nedachi M."/>
            <person name="Iwasaki W."/>
            <person name="Suwa Y."/>
            <person name="Sakata S."/>
        </authorList>
    </citation>
    <scope>NUCLEOTIDE SEQUENCE [LARGE SCALE GENOMIC DNA]</scope>
    <source>
        <strain evidence="11 12">MA2</strain>
    </source>
</reference>
<dbReference type="Gene3D" id="2.70.70.10">
    <property type="entry name" value="Glucose Permease (Domain IIA)"/>
    <property type="match status" value="1"/>
</dbReference>
<dbReference type="PANTHER" id="PTHR21666:SF288">
    <property type="entry name" value="CELL DIVISION PROTEIN YTFB"/>
    <property type="match status" value="1"/>
</dbReference>
<feature type="chain" id="PRO_5001754850" evidence="9">
    <location>
        <begin position="30"/>
        <end position="453"/>
    </location>
</feature>
<keyword evidence="5" id="KW-0862">Zinc</keyword>
<accession>A0A081B8F0</accession>
<evidence type="ECO:0000256" key="6">
    <source>
        <dbReference type="ARBA" id="ARBA00023049"/>
    </source>
</evidence>
<dbReference type="CDD" id="cd12797">
    <property type="entry name" value="M23_peptidase"/>
    <property type="match status" value="1"/>
</dbReference>
<protein>
    <submittedName>
        <fullName evidence="11">Peptidase M23B</fullName>
    </submittedName>
</protein>
<evidence type="ECO:0000259" key="10">
    <source>
        <dbReference type="Pfam" id="PF01551"/>
    </source>
</evidence>
<dbReference type="GO" id="GO:0006508">
    <property type="term" value="P:proteolysis"/>
    <property type="evidence" value="ECO:0007669"/>
    <property type="project" value="UniProtKB-KW"/>
</dbReference>
<evidence type="ECO:0000256" key="3">
    <source>
        <dbReference type="ARBA" id="ARBA00022723"/>
    </source>
</evidence>
<gene>
    <name evidence="11" type="ORF">M2A_0817</name>
</gene>
<evidence type="ECO:0000256" key="9">
    <source>
        <dbReference type="SAM" id="SignalP"/>
    </source>
</evidence>
<proteinExistence type="predicted"/>
<evidence type="ECO:0000256" key="8">
    <source>
        <dbReference type="SAM" id="MobiDB-lite"/>
    </source>
</evidence>
<dbReference type="eggNOG" id="COG4942">
    <property type="taxonomic scope" value="Bacteria"/>
</dbReference>
<feature type="domain" description="M23ase beta-sheet core" evidence="10">
    <location>
        <begin position="340"/>
        <end position="440"/>
    </location>
</feature>
<evidence type="ECO:0000313" key="12">
    <source>
        <dbReference type="Proteomes" id="UP000028702"/>
    </source>
</evidence>
<dbReference type="Pfam" id="PF01551">
    <property type="entry name" value="Peptidase_M23"/>
    <property type="match status" value="1"/>
</dbReference>
<dbReference type="SUPFAM" id="SSF51261">
    <property type="entry name" value="Duplicated hybrid motif"/>
    <property type="match status" value="1"/>
</dbReference>
<dbReference type="GO" id="GO:0004222">
    <property type="term" value="F:metalloendopeptidase activity"/>
    <property type="evidence" value="ECO:0007669"/>
    <property type="project" value="TreeGrafter"/>
</dbReference>
<keyword evidence="6" id="KW-0482">Metalloprotease</keyword>
<evidence type="ECO:0000256" key="2">
    <source>
        <dbReference type="ARBA" id="ARBA00022670"/>
    </source>
</evidence>
<evidence type="ECO:0000256" key="4">
    <source>
        <dbReference type="ARBA" id="ARBA00022801"/>
    </source>
</evidence>
<keyword evidence="12" id="KW-1185">Reference proteome</keyword>
<dbReference type="GO" id="GO:0046872">
    <property type="term" value="F:metal ion binding"/>
    <property type="evidence" value="ECO:0007669"/>
    <property type="project" value="UniProtKB-KW"/>
</dbReference>
<dbReference type="InterPro" id="IPR011055">
    <property type="entry name" value="Dup_hybrid_motif"/>
</dbReference>
<feature type="signal peptide" evidence="9">
    <location>
        <begin position="1"/>
        <end position="29"/>
    </location>
</feature>
<evidence type="ECO:0000256" key="5">
    <source>
        <dbReference type="ARBA" id="ARBA00022833"/>
    </source>
</evidence>
<keyword evidence="9" id="KW-0732">Signal</keyword>
<keyword evidence="4" id="KW-0378">Hydrolase</keyword>
<dbReference type="STRING" id="1333998.M2A_0817"/>
<dbReference type="AlphaFoldDB" id="A0A081B8F0"/>
<keyword evidence="2" id="KW-0645">Protease</keyword>
<dbReference type="InterPro" id="IPR016047">
    <property type="entry name" value="M23ase_b-sheet_dom"/>
</dbReference>
<dbReference type="InterPro" id="IPR050570">
    <property type="entry name" value="Cell_wall_metabolism_enzyme"/>
</dbReference>
<dbReference type="RefSeq" id="WP_052379190.1">
    <property type="nucleotide sequence ID" value="NZ_BBIO01000003.1"/>
</dbReference>
<keyword evidence="3" id="KW-0479">Metal-binding</keyword>
<feature type="region of interest" description="Disordered" evidence="8">
    <location>
        <begin position="256"/>
        <end position="306"/>
    </location>
</feature>
<comment type="caution">
    <text evidence="11">The sequence shown here is derived from an EMBL/GenBank/DDBJ whole genome shotgun (WGS) entry which is preliminary data.</text>
</comment>
<evidence type="ECO:0000256" key="1">
    <source>
        <dbReference type="ARBA" id="ARBA00001947"/>
    </source>
</evidence>
<sequence length="453" mass="49133">MPRFRHKTAGSRSLSLLTAGAFAVLAFHAAGSGASAQERAPDPEALQSIEKELGTAKERQVMLEAQAEELRAEVAKLRAQLIKAAARVQAREEDVTLSEDRLTGLVGAEAVLRAQLSARRKDLAETLAALQRLDRNPPPALAVKPDDALGAMRSAMVLGTLVPQLEAEAREIRARLDELRRVRQDILAERETLSDASGALAAEQQELERLLSAKLTAQAELDERLETEREEVARLSQEARTLSELIEKLEARAAHRLPEARPVRPSARLQAPASKPLSPAEAGPEAPADEDRQLASLPSGRPLISGQNRLFSKARGQIRLPAHGEITKIFGENDGAGGRNRGLSLKTRPDAQITAPFDGKIVFAGPFRRYGQLLILSVGEGYHLLFAGLERIDTQVGQQVLAGEPLGQMAGSEAKNAALKGNVKPTLYIEFRKDGEPIDPKPWFALSERKARG</sequence>
<comment type="cofactor">
    <cofactor evidence="1">
        <name>Zn(2+)</name>
        <dbReference type="ChEBI" id="CHEBI:29105"/>
    </cofactor>
</comment>
<feature type="coiled-coil region" evidence="7">
    <location>
        <begin position="162"/>
        <end position="252"/>
    </location>
</feature>
<dbReference type="PANTHER" id="PTHR21666">
    <property type="entry name" value="PEPTIDASE-RELATED"/>
    <property type="match status" value="1"/>
</dbReference>
<feature type="coiled-coil region" evidence="7">
    <location>
        <begin position="46"/>
        <end position="87"/>
    </location>
</feature>
<dbReference type="Proteomes" id="UP000028702">
    <property type="component" value="Unassembled WGS sequence"/>
</dbReference>